<evidence type="ECO:0000259" key="15">
    <source>
        <dbReference type="Pfam" id="PF18376"/>
    </source>
</evidence>
<accession>A0ABQ8LTM2</accession>
<evidence type="ECO:0000256" key="11">
    <source>
        <dbReference type="ARBA" id="ARBA00023221"/>
    </source>
</evidence>
<dbReference type="InterPro" id="IPR036554">
    <property type="entry name" value="GHMP_kinase_C_sf"/>
</dbReference>
<evidence type="ECO:0000256" key="6">
    <source>
        <dbReference type="ARBA" id="ARBA00022840"/>
    </source>
</evidence>
<dbReference type="InterPro" id="IPR020568">
    <property type="entry name" value="Ribosomal_Su5_D2-typ_SF"/>
</dbReference>
<reference evidence="17 18" key="1">
    <citation type="submission" date="2022-01" db="EMBL/GenBank/DDBJ databases">
        <title>A high-quality chromosome-level genome assembly of rohu carp, Labeo rohita.</title>
        <authorList>
            <person name="Arick M.A. II"/>
            <person name="Hsu C.-Y."/>
            <person name="Magbanua Z."/>
            <person name="Pechanova O."/>
            <person name="Grover C."/>
            <person name="Miller E."/>
            <person name="Thrash A."/>
            <person name="Ezzel L."/>
            <person name="Alam S."/>
            <person name="Benzie J."/>
            <person name="Hamilton M."/>
            <person name="Karsi A."/>
            <person name="Lawrence M.L."/>
            <person name="Peterson D.G."/>
        </authorList>
    </citation>
    <scope>NUCLEOTIDE SEQUENCE [LARGE SCALE GENOMIC DNA]</scope>
    <source>
        <strain evidence="18">BAU-BD-2019</strain>
        <tissue evidence="17">Blood</tissue>
    </source>
</reference>
<dbReference type="PANTHER" id="PTHR10977:SF3">
    <property type="entry name" value="DIPHOSPHOMEVALONATE DECARBOXYLASE"/>
    <property type="match status" value="1"/>
</dbReference>
<organism evidence="17 18">
    <name type="scientific">Labeo rohita</name>
    <name type="common">Indian major carp</name>
    <name type="synonym">Cyprinus rohita</name>
    <dbReference type="NCBI Taxonomy" id="84645"/>
    <lineage>
        <taxon>Eukaryota</taxon>
        <taxon>Metazoa</taxon>
        <taxon>Chordata</taxon>
        <taxon>Craniata</taxon>
        <taxon>Vertebrata</taxon>
        <taxon>Euteleostomi</taxon>
        <taxon>Actinopterygii</taxon>
        <taxon>Neopterygii</taxon>
        <taxon>Teleostei</taxon>
        <taxon>Ostariophysi</taxon>
        <taxon>Cypriniformes</taxon>
        <taxon>Cyprinidae</taxon>
        <taxon>Labeoninae</taxon>
        <taxon>Labeonini</taxon>
        <taxon>Labeo</taxon>
    </lineage>
</organism>
<dbReference type="PANTHER" id="PTHR10977">
    <property type="entry name" value="DIPHOSPHOMEVALONATE DECARBOXYLASE"/>
    <property type="match status" value="1"/>
</dbReference>
<evidence type="ECO:0000256" key="4">
    <source>
        <dbReference type="ARBA" id="ARBA00022516"/>
    </source>
</evidence>
<dbReference type="SUPFAM" id="SSF55060">
    <property type="entry name" value="GHMP Kinase, C-terminal domain"/>
    <property type="match status" value="1"/>
</dbReference>
<evidence type="ECO:0000259" key="16">
    <source>
        <dbReference type="Pfam" id="PF22700"/>
    </source>
</evidence>
<dbReference type="InterPro" id="IPR041431">
    <property type="entry name" value="Mvd1_C"/>
</dbReference>
<dbReference type="Gene3D" id="3.30.70.890">
    <property type="entry name" value="GHMP kinase, C-terminal domain"/>
    <property type="match status" value="1"/>
</dbReference>
<keyword evidence="18" id="KW-1185">Reference proteome</keyword>
<evidence type="ECO:0000256" key="13">
    <source>
        <dbReference type="ARBA" id="ARBA00048154"/>
    </source>
</evidence>
<evidence type="ECO:0000256" key="12">
    <source>
        <dbReference type="ARBA" id="ARBA00023239"/>
    </source>
</evidence>
<keyword evidence="11" id="KW-0753">Steroid metabolism</keyword>
<keyword evidence="5 14" id="KW-0547">Nucleotide-binding</keyword>
<evidence type="ECO:0000256" key="10">
    <source>
        <dbReference type="ARBA" id="ARBA00023166"/>
    </source>
</evidence>
<dbReference type="SUPFAM" id="SSF54211">
    <property type="entry name" value="Ribosomal protein S5 domain 2-like"/>
    <property type="match status" value="1"/>
</dbReference>
<comment type="similarity">
    <text evidence="14">Belongs to the diphosphomevalonate decarboxylase family.</text>
</comment>
<keyword evidence="7" id="KW-0752">Steroid biosynthesis</keyword>
<comment type="function">
    <text evidence="1">Catalyzes the ATP dependent decarboxylation of (R)-5-diphosphomevalonate to form isopentenyl diphosphate (IPP). Functions in the mevalonate (MVA) pathway leading to isopentenyl diphosphate (IPP), a key precursor for the biosynthesis of isoprenoids and sterol synthesis.</text>
</comment>
<dbReference type="Gene3D" id="3.30.230.10">
    <property type="match status" value="2"/>
</dbReference>
<dbReference type="InterPro" id="IPR053859">
    <property type="entry name" value="MVD-like_N"/>
</dbReference>
<comment type="caution">
    <text evidence="17">The sequence shown here is derived from an EMBL/GenBank/DDBJ whole genome shotgun (WGS) entry which is preliminary data.</text>
</comment>
<proteinExistence type="inferred from homology"/>
<feature type="domain" description="Diphosphomevalonate decarboxylase-like N-terminal" evidence="16">
    <location>
        <begin position="19"/>
        <end position="95"/>
    </location>
</feature>
<keyword evidence="9 14" id="KW-0443">Lipid metabolism</keyword>
<dbReference type="EMBL" id="JACTAM010000018">
    <property type="protein sequence ID" value="KAI2653729.1"/>
    <property type="molecule type" value="Genomic_DNA"/>
</dbReference>
<keyword evidence="10" id="KW-1207">Sterol metabolism</keyword>
<gene>
    <name evidence="17" type="ORF">H4Q32_014058</name>
</gene>
<keyword evidence="6 14" id="KW-0067">ATP-binding</keyword>
<evidence type="ECO:0000256" key="5">
    <source>
        <dbReference type="ARBA" id="ARBA00022741"/>
    </source>
</evidence>
<evidence type="ECO:0000256" key="14">
    <source>
        <dbReference type="PIRNR" id="PIRNR015950"/>
    </source>
</evidence>
<dbReference type="Pfam" id="PF22700">
    <property type="entry name" value="MVD-like_N"/>
    <property type="match status" value="1"/>
</dbReference>
<evidence type="ECO:0000256" key="9">
    <source>
        <dbReference type="ARBA" id="ARBA00023098"/>
    </source>
</evidence>
<dbReference type="Proteomes" id="UP000830375">
    <property type="component" value="Unassembled WGS sequence"/>
</dbReference>
<dbReference type="InterPro" id="IPR014721">
    <property type="entry name" value="Ribsml_uS5_D2-typ_fold_subgr"/>
</dbReference>
<evidence type="ECO:0000256" key="8">
    <source>
        <dbReference type="ARBA" id="ARBA00023011"/>
    </source>
</evidence>
<comment type="pathway">
    <text evidence="2">Steroid biosynthesis; cholesterol biosynthesis.</text>
</comment>
<dbReference type="Pfam" id="PF18376">
    <property type="entry name" value="MDD_C"/>
    <property type="match status" value="1"/>
</dbReference>
<feature type="domain" description="Mvd1 C-terminal" evidence="15">
    <location>
        <begin position="155"/>
        <end position="259"/>
    </location>
</feature>
<dbReference type="EC" id="4.1.1.33" evidence="14"/>
<sequence>MNMPENDKENLAMVTCTGPVNIAVIKYWGKRDEDLILPINSSLSVTLHQDQLKTTTTIACSRNLQQDRIWLNGKEEDISNPRLQSCLQEMYTLAQLFGVEREQLSAVARQGSGSACRSLYGGFVQWKLGERSDGKDSLAEQVESESHWPELRVLVLVVSVSAEQKSVGSTFGMHTSVETSQLLKYRADVVVPSRMEEMIRVIRERDFPAFGELTMKDSNQFHAICLDTYPPIFYLNHISHRIISLVHRYNQYYGETRVSASNTIKYSEI</sequence>
<evidence type="ECO:0000256" key="7">
    <source>
        <dbReference type="ARBA" id="ARBA00022955"/>
    </source>
</evidence>
<keyword evidence="8" id="KW-0756">Sterol biosynthesis</keyword>
<keyword evidence="4" id="KW-0444">Lipid biosynthesis</keyword>
<name>A0ABQ8LTM2_LABRO</name>
<dbReference type="InterPro" id="IPR005935">
    <property type="entry name" value="Mev_decarb"/>
</dbReference>
<protein>
    <recommendedName>
        <fullName evidence="3 14">Diphosphomevalonate decarboxylase</fullName>
        <ecNumber evidence="14">4.1.1.33</ecNumber>
    </recommendedName>
</protein>
<evidence type="ECO:0000256" key="1">
    <source>
        <dbReference type="ARBA" id="ARBA00003812"/>
    </source>
</evidence>
<evidence type="ECO:0000256" key="3">
    <source>
        <dbReference type="ARBA" id="ARBA00019335"/>
    </source>
</evidence>
<keyword evidence="12 14" id="KW-0456">Lyase</keyword>
<evidence type="ECO:0000313" key="17">
    <source>
        <dbReference type="EMBL" id="KAI2653729.1"/>
    </source>
</evidence>
<dbReference type="PIRSF" id="PIRSF015950">
    <property type="entry name" value="Mev_P_decrbx"/>
    <property type="match status" value="1"/>
</dbReference>
<evidence type="ECO:0000313" key="18">
    <source>
        <dbReference type="Proteomes" id="UP000830375"/>
    </source>
</evidence>
<comment type="catalytic activity">
    <reaction evidence="13 14">
        <text>(R)-5-diphosphomevalonate + ATP = isopentenyl diphosphate + ADP + phosphate + CO2</text>
        <dbReference type="Rhea" id="RHEA:23732"/>
        <dbReference type="ChEBI" id="CHEBI:16526"/>
        <dbReference type="ChEBI" id="CHEBI:30616"/>
        <dbReference type="ChEBI" id="CHEBI:43474"/>
        <dbReference type="ChEBI" id="CHEBI:57557"/>
        <dbReference type="ChEBI" id="CHEBI:128769"/>
        <dbReference type="ChEBI" id="CHEBI:456216"/>
        <dbReference type="EC" id="4.1.1.33"/>
    </reaction>
</comment>
<evidence type="ECO:0000256" key="2">
    <source>
        <dbReference type="ARBA" id="ARBA00004770"/>
    </source>
</evidence>